<dbReference type="InterPro" id="IPR051450">
    <property type="entry name" value="Gfo/Idh/MocA_Oxidoreductases"/>
</dbReference>
<proteinExistence type="predicted"/>
<dbReference type="SUPFAM" id="SSF55347">
    <property type="entry name" value="Glyceraldehyde-3-phosphate dehydrogenase-like, C-terminal domain"/>
    <property type="match status" value="1"/>
</dbReference>
<reference evidence="3 4" key="1">
    <citation type="submission" date="2019-11" db="EMBL/GenBank/DDBJ databases">
        <title>Gracilibacillus salitolerans sp. nov., a moderate halophile isolated from a saline soil in northwest China.</title>
        <authorList>
            <person name="Gan L."/>
        </authorList>
    </citation>
    <scope>NUCLEOTIDE SEQUENCE [LARGE SCALE GENOMIC DNA]</scope>
    <source>
        <strain evidence="3 4">SCU50</strain>
    </source>
</reference>
<dbReference type="Pfam" id="PF01408">
    <property type="entry name" value="GFO_IDH_MocA"/>
    <property type="match status" value="1"/>
</dbReference>
<sequence length="324" mass="36458">MVRMALIGTGWQGQGLLNFLTRIDDADVVGICDLNEEMLNKAANKFNVAAYSDYEKMLDETHPEGIIICTPPTVRVPLVRAAAERGIHCFIEKPPAKTIEMANKVMDILEKNKVMNSVGFMYRYSKAVEQCTALLEGKQVSQVRSAMLDGLALRPNWPKWFFDKHRSGGPVFDQAIHIMDLSRYILGEVKQVVGFQGNLVKPKTDEFTVEDSISYLVQYENNILQTHTHSWVYSDHVAELEFISDQFHLTLDIGEGRLTGTMDGENVSFESEDVLYYLELEAFIQAIKENRPELIKSTYADSVKSLRVALAVSDALESAKIIAL</sequence>
<evidence type="ECO:0008006" key="5">
    <source>
        <dbReference type="Google" id="ProtNLM"/>
    </source>
</evidence>
<evidence type="ECO:0000259" key="2">
    <source>
        <dbReference type="Pfam" id="PF22725"/>
    </source>
</evidence>
<dbReference type="RefSeq" id="WP_153790644.1">
    <property type="nucleotide sequence ID" value="NZ_CP045915.1"/>
</dbReference>
<dbReference type="AlphaFoldDB" id="A0A5Q2TG96"/>
<dbReference type="InterPro" id="IPR036291">
    <property type="entry name" value="NAD(P)-bd_dom_sf"/>
</dbReference>
<evidence type="ECO:0000259" key="1">
    <source>
        <dbReference type="Pfam" id="PF01408"/>
    </source>
</evidence>
<evidence type="ECO:0000313" key="3">
    <source>
        <dbReference type="EMBL" id="QGH33635.1"/>
    </source>
</evidence>
<dbReference type="PANTHER" id="PTHR43377">
    <property type="entry name" value="BILIVERDIN REDUCTASE A"/>
    <property type="match status" value="1"/>
</dbReference>
<organism evidence="3 4">
    <name type="scientific">Gracilibacillus salitolerans</name>
    <dbReference type="NCBI Taxonomy" id="2663022"/>
    <lineage>
        <taxon>Bacteria</taxon>
        <taxon>Bacillati</taxon>
        <taxon>Bacillota</taxon>
        <taxon>Bacilli</taxon>
        <taxon>Bacillales</taxon>
        <taxon>Bacillaceae</taxon>
        <taxon>Gracilibacillus</taxon>
    </lineage>
</organism>
<dbReference type="InterPro" id="IPR000683">
    <property type="entry name" value="Gfo/Idh/MocA-like_OxRdtase_N"/>
</dbReference>
<dbReference type="Gene3D" id="3.30.360.10">
    <property type="entry name" value="Dihydrodipicolinate Reductase, domain 2"/>
    <property type="match status" value="1"/>
</dbReference>
<keyword evidence="4" id="KW-1185">Reference proteome</keyword>
<dbReference type="GO" id="GO:0000166">
    <property type="term" value="F:nucleotide binding"/>
    <property type="evidence" value="ECO:0007669"/>
    <property type="project" value="InterPro"/>
</dbReference>
<feature type="domain" description="GFO/IDH/MocA-like oxidoreductase" evidence="2">
    <location>
        <begin position="139"/>
        <end position="239"/>
    </location>
</feature>
<feature type="domain" description="Gfo/Idh/MocA-like oxidoreductase N-terminal" evidence="1">
    <location>
        <begin position="2"/>
        <end position="120"/>
    </location>
</feature>
<dbReference type="KEGG" id="grc:GI584_06215"/>
<name>A0A5Q2TG96_9BACI</name>
<dbReference type="SUPFAM" id="SSF51735">
    <property type="entry name" value="NAD(P)-binding Rossmann-fold domains"/>
    <property type="match status" value="1"/>
</dbReference>
<accession>A0A5Q2TG96</accession>
<dbReference type="Pfam" id="PF22725">
    <property type="entry name" value="GFO_IDH_MocA_C3"/>
    <property type="match status" value="1"/>
</dbReference>
<dbReference type="Gene3D" id="3.40.50.720">
    <property type="entry name" value="NAD(P)-binding Rossmann-like Domain"/>
    <property type="match status" value="1"/>
</dbReference>
<dbReference type="EMBL" id="CP045915">
    <property type="protein sequence ID" value="QGH33635.1"/>
    <property type="molecule type" value="Genomic_DNA"/>
</dbReference>
<evidence type="ECO:0000313" key="4">
    <source>
        <dbReference type="Proteomes" id="UP000339690"/>
    </source>
</evidence>
<dbReference type="Proteomes" id="UP000339690">
    <property type="component" value="Chromosome"/>
</dbReference>
<gene>
    <name evidence="3" type="ORF">GI584_06215</name>
</gene>
<dbReference type="InterPro" id="IPR055170">
    <property type="entry name" value="GFO_IDH_MocA-like_dom"/>
</dbReference>
<dbReference type="PANTHER" id="PTHR43377:SF1">
    <property type="entry name" value="BILIVERDIN REDUCTASE A"/>
    <property type="match status" value="1"/>
</dbReference>
<protein>
    <recommendedName>
        <fullName evidence="5">Gfo/Idh/MocA family oxidoreductase</fullName>
    </recommendedName>
</protein>